<name>A0A8S5T3R6_9CAUD</name>
<keyword evidence="1" id="KW-0472">Membrane</keyword>
<feature type="transmembrane region" description="Helical" evidence="1">
    <location>
        <begin position="123"/>
        <end position="144"/>
    </location>
</feature>
<keyword evidence="1" id="KW-1133">Transmembrane helix</keyword>
<evidence type="ECO:0000256" key="1">
    <source>
        <dbReference type="SAM" id="Phobius"/>
    </source>
</evidence>
<proteinExistence type="predicted"/>
<organism evidence="2">
    <name type="scientific">Siphoviridae sp. ctfbh2</name>
    <dbReference type="NCBI Taxonomy" id="2827909"/>
    <lineage>
        <taxon>Viruses</taxon>
        <taxon>Duplodnaviria</taxon>
        <taxon>Heunggongvirae</taxon>
        <taxon>Uroviricota</taxon>
        <taxon>Caudoviricetes</taxon>
    </lineage>
</organism>
<sequence>MKRFIEHMRLSEFRRLSFWLAVGLSAMLWSILLSSCESIKYVPVETVRTDSVYNTVYRRDSIYMRDSVYVIDKGDTVYQFRYKYLFVDKVKHDTLYIEKTDSVQIPYPVEKELTRWQSFKQEVGGFAIATIIVVLLIVFGKMVYKLKKGG</sequence>
<evidence type="ECO:0000313" key="2">
    <source>
        <dbReference type="EMBL" id="DAF57981.1"/>
    </source>
</evidence>
<protein>
    <submittedName>
        <fullName evidence="2">Uncharacterized protein</fullName>
    </submittedName>
</protein>
<accession>A0A8S5T3R6</accession>
<keyword evidence="1" id="KW-0812">Transmembrane</keyword>
<reference evidence="2" key="1">
    <citation type="journal article" date="2021" name="Proc. Natl. Acad. Sci. U.S.A.">
        <title>A Catalog of Tens of Thousands of Viruses from Human Metagenomes Reveals Hidden Associations with Chronic Diseases.</title>
        <authorList>
            <person name="Tisza M.J."/>
            <person name="Buck C.B."/>
        </authorList>
    </citation>
    <scope>NUCLEOTIDE SEQUENCE</scope>
    <source>
        <strain evidence="2">Ctfbh2</strain>
    </source>
</reference>
<dbReference type="EMBL" id="BK032744">
    <property type="protein sequence ID" value="DAF57981.1"/>
    <property type="molecule type" value="Genomic_DNA"/>
</dbReference>